<dbReference type="InterPro" id="IPR036157">
    <property type="entry name" value="dUTPase-like_sf"/>
</dbReference>
<dbReference type="GO" id="GO:0006226">
    <property type="term" value="P:dUMP biosynthetic process"/>
    <property type="evidence" value="ECO:0007669"/>
    <property type="project" value="InterPro"/>
</dbReference>
<accession>A0A6C0DTY8</accession>
<dbReference type="InterPro" id="IPR008181">
    <property type="entry name" value="dUTPase"/>
</dbReference>
<dbReference type="InterPro" id="IPR029054">
    <property type="entry name" value="dUTPase-like"/>
</dbReference>
<dbReference type="PANTHER" id="PTHR11241:SF0">
    <property type="entry name" value="DEOXYURIDINE 5'-TRIPHOSPHATE NUCLEOTIDOHYDROLASE"/>
    <property type="match status" value="1"/>
</dbReference>
<evidence type="ECO:0000256" key="1">
    <source>
        <dbReference type="ARBA" id="ARBA00006581"/>
    </source>
</evidence>
<evidence type="ECO:0000256" key="3">
    <source>
        <dbReference type="ARBA" id="ARBA00023080"/>
    </source>
</evidence>
<organism evidence="5">
    <name type="scientific">viral metagenome</name>
    <dbReference type="NCBI Taxonomy" id="1070528"/>
    <lineage>
        <taxon>unclassified sequences</taxon>
        <taxon>metagenomes</taxon>
        <taxon>organismal metagenomes</taxon>
    </lineage>
</organism>
<sequence>MTLNSTQSTLNILRNIHPTFMHLQLFIESNDNSLTDRYVNAINNHNNKLLNPNNQHIDAGFDLFVPEEIICPSDQTARVDMQVKCSAQIISSFAPTRNTGYYMYPRSSISNTPLRLANSVGIIDSGYRGRLMGKFDARQNFVVNKFDRLLQICAPGLIPIYVELVNNEEELGETERGAGGFGSSGR</sequence>
<proteinExistence type="inferred from homology"/>
<evidence type="ECO:0000259" key="4">
    <source>
        <dbReference type="Pfam" id="PF00692"/>
    </source>
</evidence>
<dbReference type="AlphaFoldDB" id="A0A6C0DTY8"/>
<dbReference type="GO" id="GO:0046081">
    <property type="term" value="P:dUTP catabolic process"/>
    <property type="evidence" value="ECO:0007669"/>
    <property type="project" value="InterPro"/>
</dbReference>
<dbReference type="Pfam" id="PF00692">
    <property type="entry name" value="dUTPase"/>
    <property type="match status" value="1"/>
</dbReference>
<comment type="similarity">
    <text evidence="1">Belongs to the dUTPase family.</text>
</comment>
<feature type="domain" description="dUTPase-like" evidence="4">
    <location>
        <begin position="52"/>
        <end position="185"/>
    </location>
</feature>
<dbReference type="PANTHER" id="PTHR11241">
    <property type="entry name" value="DEOXYURIDINE 5'-TRIPHOSPHATE NUCLEOTIDOHYDROLASE"/>
    <property type="match status" value="1"/>
</dbReference>
<dbReference type="GO" id="GO:0000287">
    <property type="term" value="F:magnesium ion binding"/>
    <property type="evidence" value="ECO:0007669"/>
    <property type="project" value="InterPro"/>
</dbReference>
<name>A0A6C0DTY8_9ZZZZ</name>
<dbReference type="EMBL" id="MN739672">
    <property type="protein sequence ID" value="QHT19961.1"/>
    <property type="molecule type" value="Genomic_DNA"/>
</dbReference>
<protein>
    <recommendedName>
        <fullName evidence="2">dUTP diphosphatase</fullName>
        <ecNumber evidence="2">3.6.1.23</ecNumber>
    </recommendedName>
</protein>
<reference evidence="5" key="1">
    <citation type="journal article" date="2020" name="Nature">
        <title>Giant virus diversity and host interactions through global metagenomics.</title>
        <authorList>
            <person name="Schulz F."/>
            <person name="Roux S."/>
            <person name="Paez-Espino D."/>
            <person name="Jungbluth S."/>
            <person name="Walsh D.A."/>
            <person name="Denef V.J."/>
            <person name="McMahon K.D."/>
            <person name="Konstantinidis K.T."/>
            <person name="Eloe-Fadrosh E.A."/>
            <person name="Kyrpides N.C."/>
            <person name="Woyke T."/>
        </authorList>
    </citation>
    <scope>NUCLEOTIDE SEQUENCE</scope>
    <source>
        <strain evidence="5">GVMAG-M-3300023174-5</strain>
    </source>
</reference>
<dbReference type="EC" id="3.6.1.23" evidence="2"/>
<keyword evidence="3" id="KW-0546">Nucleotide metabolism</keyword>
<evidence type="ECO:0000256" key="2">
    <source>
        <dbReference type="ARBA" id="ARBA00012379"/>
    </source>
</evidence>
<dbReference type="GO" id="GO:0004170">
    <property type="term" value="F:dUTP diphosphatase activity"/>
    <property type="evidence" value="ECO:0007669"/>
    <property type="project" value="UniProtKB-EC"/>
</dbReference>
<dbReference type="SUPFAM" id="SSF51283">
    <property type="entry name" value="dUTPase-like"/>
    <property type="match status" value="1"/>
</dbReference>
<evidence type="ECO:0000313" key="5">
    <source>
        <dbReference type="EMBL" id="QHT19961.1"/>
    </source>
</evidence>
<dbReference type="Gene3D" id="2.70.40.10">
    <property type="match status" value="1"/>
</dbReference>